<dbReference type="WBParaSite" id="L893_g4812.t1">
    <property type="protein sequence ID" value="L893_g4812.t1"/>
    <property type="gene ID" value="L893_g4812"/>
</dbReference>
<dbReference type="AlphaFoldDB" id="A0A1I8AE69"/>
<proteinExistence type="predicted"/>
<protein>
    <submittedName>
        <fullName evidence="2">WYL domain-containing protein</fullName>
    </submittedName>
</protein>
<sequence length="182" mass="21566">MYYRTLAHWLSEPLTFTLATHEASANNTCHTCVRSTMQFNLSVHIQPQKLFTELRNRYLRFPYEAARLTPLELRIMNALGTRISLEFGDGIYSLEVIPTPLKVYCRRVQFAIQYLRPTHGYDIVLFHEIWSVIARDNRMEVEDLILVSRYEDLIPRGKIVPRRKYIRSTEARIELILEMYKV</sequence>
<organism evidence="1 2">
    <name type="scientific">Steinernema glaseri</name>
    <dbReference type="NCBI Taxonomy" id="37863"/>
    <lineage>
        <taxon>Eukaryota</taxon>
        <taxon>Metazoa</taxon>
        <taxon>Ecdysozoa</taxon>
        <taxon>Nematoda</taxon>
        <taxon>Chromadorea</taxon>
        <taxon>Rhabditida</taxon>
        <taxon>Tylenchina</taxon>
        <taxon>Panagrolaimomorpha</taxon>
        <taxon>Strongyloidoidea</taxon>
        <taxon>Steinernematidae</taxon>
        <taxon>Steinernema</taxon>
    </lineage>
</organism>
<evidence type="ECO:0000313" key="2">
    <source>
        <dbReference type="WBParaSite" id="L893_g4812.t1"/>
    </source>
</evidence>
<dbReference type="Proteomes" id="UP000095287">
    <property type="component" value="Unplaced"/>
</dbReference>
<reference evidence="2" key="1">
    <citation type="submission" date="2016-11" db="UniProtKB">
        <authorList>
            <consortium name="WormBaseParasite"/>
        </authorList>
    </citation>
    <scope>IDENTIFICATION</scope>
</reference>
<name>A0A1I8AE69_9BILA</name>
<keyword evidence="1" id="KW-1185">Reference proteome</keyword>
<accession>A0A1I8AE69</accession>
<evidence type="ECO:0000313" key="1">
    <source>
        <dbReference type="Proteomes" id="UP000095287"/>
    </source>
</evidence>